<accession>A0A914ZHV4</accession>
<evidence type="ECO:0000313" key="3">
    <source>
        <dbReference type="WBParaSite" id="PSU_v2.g9883.t1"/>
    </source>
</evidence>
<reference evidence="3" key="1">
    <citation type="submission" date="2022-11" db="UniProtKB">
        <authorList>
            <consortium name="WormBaseParasite"/>
        </authorList>
    </citation>
    <scope>IDENTIFICATION</scope>
</reference>
<dbReference type="Proteomes" id="UP000887577">
    <property type="component" value="Unplaced"/>
</dbReference>
<dbReference type="WBParaSite" id="PSU_v2.g9883.t1">
    <property type="protein sequence ID" value="PSU_v2.g9883.t1"/>
    <property type="gene ID" value="PSU_v2.g9883"/>
</dbReference>
<feature type="compositionally biased region" description="Basic and acidic residues" evidence="1">
    <location>
        <begin position="106"/>
        <end position="132"/>
    </location>
</feature>
<feature type="compositionally biased region" description="Polar residues" evidence="1">
    <location>
        <begin position="78"/>
        <end position="100"/>
    </location>
</feature>
<feature type="compositionally biased region" description="Polar residues" evidence="1">
    <location>
        <begin position="1"/>
        <end position="19"/>
    </location>
</feature>
<feature type="compositionally biased region" description="Polar residues" evidence="1">
    <location>
        <begin position="36"/>
        <end position="53"/>
    </location>
</feature>
<organism evidence="2 3">
    <name type="scientific">Panagrolaimus superbus</name>
    <dbReference type="NCBI Taxonomy" id="310955"/>
    <lineage>
        <taxon>Eukaryota</taxon>
        <taxon>Metazoa</taxon>
        <taxon>Ecdysozoa</taxon>
        <taxon>Nematoda</taxon>
        <taxon>Chromadorea</taxon>
        <taxon>Rhabditida</taxon>
        <taxon>Tylenchina</taxon>
        <taxon>Panagrolaimomorpha</taxon>
        <taxon>Panagrolaimoidea</taxon>
        <taxon>Panagrolaimidae</taxon>
        <taxon>Panagrolaimus</taxon>
    </lineage>
</organism>
<feature type="region of interest" description="Disordered" evidence="1">
    <location>
        <begin position="1"/>
        <end position="132"/>
    </location>
</feature>
<evidence type="ECO:0000313" key="2">
    <source>
        <dbReference type="Proteomes" id="UP000887577"/>
    </source>
</evidence>
<name>A0A914ZHV4_9BILA</name>
<evidence type="ECO:0000256" key="1">
    <source>
        <dbReference type="SAM" id="MobiDB-lite"/>
    </source>
</evidence>
<proteinExistence type="predicted"/>
<dbReference type="AlphaFoldDB" id="A0A914ZHV4"/>
<keyword evidence="2" id="KW-1185">Reference proteome</keyword>
<protein>
    <submittedName>
        <fullName evidence="3">Uncharacterized protein</fullName>
    </submittedName>
</protein>
<sequence length="132" mass="14438">MSNRSTQQSPGTSAVSQINRLKPIPGIDDVAEDITQRPNNNNVAAGSTRQPNSVMKEVDLKSTRQKPISPGASKENKSQMGSVMENSVMGNSVMGNSTMGSVIKPLDLEQQKKQQQREERVEPPSDNSEKMR</sequence>